<dbReference type="RefSeq" id="WP_066667699.1">
    <property type="nucleotide sequence ID" value="NZ_LYVF01000137.1"/>
</dbReference>
<dbReference type="OrthoDB" id="1808871at2"/>
<comment type="caution">
    <text evidence="1">The sequence shown here is derived from an EMBL/GenBank/DDBJ whole genome shotgun (WGS) entry which is preliminary data.</text>
</comment>
<evidence type="ECO:0000313" key="2">
    <source>
        <dbReference type="Proteomes" id="UP000078532"/>
    </source>
</evidence>
<gene>
    <name evidence="1" type="ORF">A6M21_08780</name>
</gene>
<evidence type="ECO:0000313" key="1">
    <source>
        <dbReference type="EMBL" id="OAT82250.1"/>
    </source>
</evidence>
<accession>A0A1B7LF33</accession>
<protein>
    <submittedName>
        <fullName evidence="1">Uncharacterized protein</fullName>
    </submittedName>
</protein>
<dbReference type="AlphaFoldDB" id="A0A1B7LF33"/>
<reference evidence="1 2" key="1">
    <citation type="submission" date="2016-04" db="EMBL/GenBank/DDBJ databases">
        <authorList>
            <person name="Evans L.H."/>
            <person name="Alamgir A."/>
            <person name="Owens N."/>
            <person name="Weber N.D."/>
            <person name="Virtaneva K."/>
            <person name="Barbian K."/>
            <person name="Babar A."/>
            <person name="Rosenke K."/>
        </authorList>
    </citation>
    <scope>NUCLEOTIDE SEQUENCE [LARGE SCALE GENOMIC DNA]</scope>
    <source>
        <strain evidence="1 2">LMa1</strain>
    </source>
</reference>
<name>A0A1B7LF33_9FIRM</name>
<dbReference type="STRING" id="1838280.A6M21_08780"/>
<proteinExistence type="predicted"/>
<organism evidence="1 2">
    <name type="scientific">Desulfotomaculum copahuensis</name>
    <dbReference type="NCBI Taxonomy" id="1838280"/>
    <lineage>
        <taxon>Bacteria</taxon>
        <taxon>Bacillati</taxon>
        <taxon>Bacillota</taxon>
        <taxon>Clostridia</taxon>
        <taxon>Eubacteriales</taxon>
        <taxon>Desulfotomaculaceae</taxon>
        <taxon>Desulfotomaculum</taxon>
    </lineage>
</organism>
<dbReference type="Proteomes" id="UP000078532">
    <property type="component" value="Unassembled WGS sequence"/>
</dbReference>
<keyword evidence="2" id="KW-1185">Reference proteome</keyword>
<sequence>MPEKSKGTDAPRNFEQAAARIREKIEAPVLAEGQAALWHSGYVDGAGKALALLEKAGQDKNAVVPGIAGQSGRFGSDGT</sequence>
<dbReference type="EMBL" id="LYVF01000137">
    <property type="protein sequence ID" value="OAT82250.1"/>
    <property type="molecule type" value="Genomic_DNA"/>
</dbReference>